<accession>A0ABW1KL81</accession>
<organism evidence="2 3">
    <name type="scientific">Plantactinospora solaniradicis</name>
    <dbReference type="NCBI Taxonomy" id="1723736"/>
    <lineage>
        <taxon>Bacteria</taxon>
        <taxon>Bacillati</taxon>
        <taxon>Actinomycetota</taxon>
        <taxon>Actinomycetes</taxon>
        <taxon>Micromonosporales</taxon>
        <taxon>Micromonosporaceae</taxon>
        <taxon>Plantactinospora</taxon>
    </lineage>
</organism>
<gene>
    <name evidence="2" type="ORF">ACFP2T_38540</name>
</gene>
<name>A0ABW1KL81_9ACTN</name>
<evidence type="ECO:0008006" key="4">
    <source>
        <dbReference type="Google" id="ProtNLM"/>
    </source>
</evidence>
<keyword evidence="1" id="KW-0472">Membrane</keyword>
<keyword evidence="3" id="KW-1185">Reference proteome</keyword>
<feature type="transmembrane region" description="Helical" evidence="1">
    <location>
        <begin position="211"/>
        <end position="233"/>
    </location>
</feature>
<proteinExistence type="predicted"/>
<comment type="caution">
    <text evidence="2">The sequence shown here is derived from an EMBL/GenBank/DDBJ whole genome shotgun (WGS) entry which is preliminary data.</text>
</comment>
<evidence type="ECO:0000256" key="1">
    <source>
        <dbReference type="SAM" id="Phobius"/>
    </source>
</evidence>
<feature type="transmembrane region" description="Helical" evidence="1">
    <location>
        <begin position="74"/>
        <end position="92"/>
    </location>
</feature>
<keyword evidence="1" id="KW-1133">Transmembrane helix</keyword>
<feature type="transmembrane region" description="Helical" evidence="1">
    <location>
        <begin position="253"/>
        <end position="273"/>
    </location>
</feature>
<dbReference type="RefSeq" id="WP_377431102.1">
    <property type="nucleotide sequence ID" value="NZ_JBHSPR010000054.1"/>
</dbReference>
<evidence type="ECO:0000313" key="3">
    <source>
        <dbReference type="Proteomes" id="UP001596203"/>
    </source>
</evidence>
<reference evidence="3" key="1">
    <citation type="journal article" date="2019" name="Int. J. Syst. Evol. Microbiol.">
        <title>The Global Catalogue of Microorganisms (GCM) 10K type strain sequencing project: providing services to taxonomists for standard genome sequencing and annotation.</title>
        <authorList>
            <consortium name="The Broad Institute Genomics Platform"/>
            <consortium name="The Broad Institute Genome Sequencing Center for Infectious Disease"/>
            <person name="Wu L."/>
            <person name="Ma J."/>
        </authorList>
    </citation>
    <scope>NUCLEOTIDE SEQUENCE [LARGE SCALE GENOMIC DNA]</scope>
    <source>
        <strain evidence="3">ZS-35-S2</strain>
    </source>
</reference>
<dbReference type="Proteomes" id="UP001596203">
    <property type="component" value="Unassembled WGS sequence"/>
</dbReference>
<keyword evidence="1" id="KW-0812">Transmembrane</keyword>
<dbReference type="EMBL" id="JBHSPR010000054">
    <property type="protein sequence ID" value="MFC6022051.1"/>
    <property type="molecule type" value="Genomic_DNA"/>
</dbReference>
<sequence length="294" mass="31913">MVFAGESLTQEIMKEAGARRTGAVNTFLDGLAAQPSGHGGQVGVRLPAALNIEGRAYVANSRHVTVVAGWSPSVQNALIFVALNVVVAFGVLRRGRSLAFHALEHDLNTPVTTITTITTIEDAREKHARLAAELGEIQLDPSFGVETCLDSVLVPDSRMDSFRASFHEVFGIEAATANTSRIVERLRTVIQARSSVLVEASRERQERRDRLPAGLLTSVSLLAIPLTLLLGFFGASSSDVAPDRSMLDIAYHWPVYALAWLSIGVIILVGVVLRRRLRAARPRRYGVDQPASDR</sequence>
<protein>
    <recommendedName>
        <fullName evidence="4">Type II secretion system protein GspF domain-containing protein</fullName>
    </recommendedName>
</protein>
<evidence type="ECO:0000313" key="2">
    <source>
        <dbReference type="EMBL" id="MFC6022051.1"/>
    </source>
</evidence>